<gene>
    <name evidence="1" type="ORF">E2C01_026467</name>
</gene>
<accession>A0A5B7EI86</accession>
<organism evidence="1 2">
    <name type="scientific">Portunus trituberculatus</name>
    <name type="common">Swimming crab</name>
    <name type="synonym">Neptunus trituberculatus</name>
    <dbReference type="NCBI Taxonomy" id="210409"/>
    <lineage>
        <taxon>Eukaryota</taxon>
        <taxon>Metazoa</taxon>
        <taxon>Ecdysozoa</taxon>
        <taxon>Arthropoda</taxon>
        <taxon>Crustacea</taxon>
        <taxon>Multicrustacea</taxon>
        <taxon>Malacostraca</taxon>
        <taxon>Eumalacostraca</taxon>
        <taxon>Eucarida</taxon>
        <taxon>Decapoda</taxon>
        <taxon>Pleocyemata</taxon>
        <taxon>Brachyura</taxon>
        <taxon>Eubrachyura</taxon>
        <taxon>Portunoidea</taxon>
        <taxon>Portunidae</taxon>
        <taxon>Portuninae</taxon>
        <taxon>Portunus</taxon>
    </lineage>
</organism>
<name>A0A5B7EI86_PORTR</name>
<comment type="caution">
    <text evidence="1">The sequence shown here is derived from an EMBL/GenBank/DDBJ whole genome shotgun (WGS) entry which is preliminary data.</text>
</comment>
<reference evidence="1 2" key="1">
    <citation type="submission" date="2019-05" db="EMBL/GenBank/DDBJ databases">
        <title>Another draft genome of Portunus trituberculatus and its Hox gene families provides insights of decapod evolution.</title>
        <authorList>
            <person name="Jeong J.-H."/>
            <person name="Song I."/>
            <person name="Kim S."/>
            <person name="Choi T."/>
            <person name="Kim D."/>
            <person name="Ryu S."/>
            <person name="Kim W."/>
        </authorList>
    </citation>
    <scope>NUCLEOTIDE SEQUENCE [LARGE SCALE GENOMIC DNA]</scope>
    <source>
        <tissue evidence="1">Muscle</tissue>
    </source>
</reference>
<keyword evidence="2" id="KW-1185">Reference proteome</keyword>
<dbReference type="EMBL" id="VSRR010002765">
    <property type="protein sequence ID" value="MPC33125.1"/>
    <property type="molecule type" value="Genomic_DNA"/>
</dbReference>
<dbReference type="AlphaFoldDB" id="A0A5B7EI86"/>
<dbReference type="Proteomes" id="UP000324222">
    <property type="component" value="Unassembled WGS sequence"/>
</dbReference>
<sequence length="75" mass="8195">MNSAQMSPLQCQNSEENKGDFETGYGAWLAWPIVATSCQQTQAATPAIISRYSQKGYRRGTVLGSYTVLQCKEGS</sequence>
<evidence type="ECO:0000313" key="2">
    <source>
        <dbReference type="Proteomes" id="UP000324222"/>
    </source>
</evidence>
<evidence type="ECO:0000313" key="1">
    <source>
        <dbReference type="EMBL" id="MPC33125.1"/>
    </source>
</evidence>
<proteinExistence type="predicted"/>
<protein>
    <submittedName>
        <fullName evidence="1">Uncharacterized protein</fullName>
    </submittedName>
</protein>